<dbReference type="EMBL" id="MU273479">
    <property type="protein sequence ID" value="KAI0035822.1"/>
    <property type="molecule type" value="Genomic_DNA"/>
</dbReference>
<protein>
    <submittedName>
        <fullName evidence="1">Uncharacterized protein</fullName>
    </submittedName>
</protein>
<accession>A0ACB8QVY8</accession>
<dbReference type="Proteomes" id="UP000814128">
    <property type="component" value="Unassembled WGS sequence"/>
</dbReference>
<comment type="caution">
    <text evidence="1">The sequence shown here is derived from an EMBL/GenBank/DDBJ whole genome shotgun (WGS) entry which is preliminary data.</text>
</comment>
<proteinExistence type="predicted"/>
<name>A0ACB8QVY8_9AGAM</name>
<gene>
    <name evidence="1" type="ORF">K488DRAFT_76387</name>
</gene>
<keyword evidence="2" id="KW-1185">Reference proteome</keyword>
<sequence length="444" mass="47937">MIMVQKPVHLLSSPTTLHRRLPSAPSAVLVQPTRTPGLLALSKPAPTRQQQRQHQIRQPHALKAKGPVPVVLRPSPAPAESPKDAPASKDVAPSKDVTIPSAKDVPAPKAKVPAASTPNDKDTNNAKSHRGRQRSKGSKEKAVPRSASHSDARTGGRRRQPHHQGSPPQPSVIASQAEAKENIDRSRSLQARNRNQFDPFLSNSSDSDSDSPRSSLLLTQKATRGLTSEPKLASRPSGKLARRRQQLAEDPASPTPSRAVPVPRSKARPRDSAGVQLSRSAPGQAPIRARPEMASSDMFPICDDMTDVDEDERPPLTPTRSKGVAWQQQDLFADGPRTAPLSSTFVVPFFARATTPTPAPRRRPNHIRSPSEGVFNLSFEDDSSTSSGSEELKALVGLLPRRRIQSVTSTPPSVAKRASRPPNFFAASTFQNSPSPEDLPAPLF</sequence>
<evidence type="ECO:0000313" key="1">
    <source>
        <dbReference type="EMBL" id="KAI0035822.1"/>
    </source>
</evidence>
<evidence type="ECO:0000313" key="2">
    <source>
        <dbReference type="Proteomes" id="UP000814128"/>
    </source>
</evidence>
<reference evidence="1" key="1">
    <citation type="submission" date="2021-02" db="EMBL/GenBank/DDBJ databases">
        <authorList>
            <consortium name="DOE Joint Genome Institute"/>
            <person name="Ahrendt S."/>
            <person name="Looney B.P."/>
            <person name="Miyauchi S."/>
            <person name="Morin E."/>
            <person name="Drula E."/>
            <person name="Courty P.E."/>
            <person name="Chicoki N."/>
            <person name="Fauchery L."/>
            <person name="Kohler A."/>
            <person name="Kuo A."/>
            <person name="Labutti K."/>
            <person name="Pangilinan J."/>
            <person name="Lipzen A."/>
            <person name="Riley R."/>
            <person name="Andreopoulos W."/>
            <person name="He G."/>
            <person name="Johnson J."/>
            <person name="Barry K.W."/>
            <person name="Grigoriev I.V."/>
            <person name="Nagy L."/>
            <person name="Hibbett D."/>
            <person name="Henrissat B."/>
            <person name="Matheny P.B."/>
            <person name="Labbe J."/>
            <person name="Martin F."/>
        </authorList>
    </citation>
    <scope>NUCLEOTIDE SEQUENCE</scope>
    <source>
        <strain evidence="1">EC-137</strain>
    </source>
</reference>
<organism evidence="1 2">
    <name type="scientific">Vararia minispora EC-137</name>
    <dbReference type="NCBI Taxonomy" id="1314806"/>
    <lineage>
        <taxon>Eukaryota</taxon>
        <taxon>Fungi</taxon>
        <taxon>Dikarya</taxon>
        <taxon>Basidiomycota</taxon>
        <taxon>Agaricomycotina</taxon>
        <taxon>Agaricomycetes</taxon>
        <taxon>Russulales</taxon>
        <taxon>Lachnocladiaceae</taxon>
        <taxon>Vararia</taxon>
    </lineage>
</organism>
<reference evidence="1" key="2">
    <citation type="journal article" date="2022" name="New Phytol.">
        <title>Evolutionary transition to the ectomycorrhizal habit in the genomes of a hyperdiverse lineage of mushroom-forming fungi.</title>
        <authorList>
            <person name="Looney B."/>
            <person name="Miyauchi S."/>
            <person name="Morin E."/>
            <person name="Drula E."/>
            <person name="Courty P.E."/>
            <person name="Kohler A."/>
            <person name="Kuo A."/>
            <person name="LaButti K."/>
            <person name="Pangilinan J."/>
            <person name="Lipzen A."/>
            <person name="Riley R."/>
            <person name="Andreopoulos W."/>
            <person name="He G."/>
            <person name="Johnson J."/>
            <person name="Nolan M."/>
            <person name="Tritt A."/>
            <person name="Barry K.W."/>
            <person name="Grigoriev I.V."/>
            <person name="Nagy L.G."/>
            <person name="Hibbett D."/>
            <person name="Henrissat B."/>
            <person name="Matheny P.B."/>
            <person name="Labbe J."/>
            <person name="Martin F.M."/>
        </authorList>
    </citation>
    <scope>NUCLEOTIDE SEQUENCE</scope>
    <source>
        <strain evidence="1">EC-137</strain>
    </source>
</reference>